<feature type="binding site" evidence="3">
    <location>
        <position position="256"/>
    </location>
    <ligand>
        <name>Ni(2+)</name>
        <dbReference type="ChEBI" id="CHEBI:49786"/>
    </ligand>
</feature>
<organism evidence="6 7">
    <name type="scientific">Odinarchaeota yellowstonii (strain LCB_4)</name>
    <dbReference type="NCBI Taxonomy" id="1841599"/>
    <lineage>
        <taxon>Archaea</taxon>
        <taxon>Promethearchaeati</taxon>
        <taxon>Candidatus Odinarchaeota</taxon>
        <taxon>Candidatus Odinarchaeia</taxon>
        <taxon>Candidatus Odinarchaeales</taxon>
        <taxon>Candidatus Odinarchaeaceae</taxon>
        <taxon>Candidatus Odinarchaeum</taxon>
    </lineage>
</organism>
<evidence type="ECO:0000313" key="7">
    <source>
        <dbReference type="Proteomes" id="UP000186851"/>
    </source>
</evidence>
<feature type="binding site" evidence="3">
    <location>
        <position position="550"/>
    </location>
    <ligand>
        <name>Fe cation</name>
        <dbReference type="ChEBI" id="CHEBI:24875"/>
    </ligand>
</feature>
<dbReference type="Pfam" id="PF00374">
    <property type="entry name" value="NiFeSe_Hases"/>
    <property type="match status" value="1"/>
</dbReference>
<dbReference type="InterPro" id="IPR001268">
    <property type="entry name" value="NADH_UbQ_OxRdtase_30kDa_su"/>
</dbReference>
<dbReference type="Gene3D" id="3.30.460.80">
    <property type="entry name" value="NADH:ubiquinone oxidoreductase, 30kDa subunit"/>
    <property type="match status" value="1"/>
</dbReference>
<feature type="domain" description="NADH-quinone oxidoreductase subunit D" evidence="5">
    <location>
        <begin position="307"/>
        <end position="468"/>
    </location>
</feature>
<dbReference type="EMBL" id="CP091871">
    <property type="protein sequence ID" value="WEU40027.1"/>
    <property type="molecule type" value="Genomic_DNA"/>
</dbReference>
<dbReference type="InterPro" id="IPR029014">
    <property type="entry name" value="NiFe-Hase_large"/>
</dbReference>
<proteinExistence type="predicted"/>
<dbReference type="InterPro" id="IPR037232">
    <property type="entry name" value="NADH_quin_OxRdtase_su_C/D-like"/>
</dbReference>
<dbReference type="KEGG" id="oyw:OdinLCB4_006030"/>
<dbReference type="SUPFAM" id="SSF143243">
    <property type="entry name" value="Nqo5-like"/>
    <property type="match status" value="1"/>
</dbReference>
<comment type="cofactor">
    <cofactor evidence="3">
        <name>Ni(2+)</name>
        <dbReference type="ChEBI" id="CHEBI:49786"/>
    </cofactor>
</comment>
<feature type="binding site" evidence="3">
    <location>
        <position position="514"/>
    </location>
    <ligand>
        <name>Mg(2+)</name>
        <dbReference type="ChEBI" id="CHEBI:18420"/>
    </ligand>
</feature>
<keyword evidence="3" id="KW-0533">Nickel</keyword>
<reference evidence="6" key="1">
    <citation type="journal article" date="2017" name="Nature">
        <title>Asgard archaea illuminate the origin of eukaryotic cellular complexity.</title>
        <authorList>
            <person name="Zaremba-Niedzwiedzka K."/>
            <person name="Caceres E.F."/>
            <person name="Saw J.H."/>
            <person name="Backstrom D."/>
            <person name="Juzokaite L."/>
            <person name="Vancaester E."/>
            <person name="Seitz K.W."/>
            <person name="Anantharaman K."/>
            <person name="Starnawski P."/>
            <person name="Kjeldsen K.U."/>
            <person name="Scott M.B."/>
            <person name="Nunoura T."/>
            <person name="Banfield J.F."/>
            <person name="Schramm A."/>
            <person name="Baker B.J."/>
            <person name="Spang A."/>
            <person name="Ettema T.J.G."/>
        </authorList>
    </citation>
    <scope>NUCLEOTIDE SEQUENCE</scope>
    <source>
        <strain evidence="6">LCB_4</strain>
    </source>
</reference>
<feature type="binding site" evidence="3">
    <location>
        <position position="256"/>
    </location>
    <ligand>
        <name>Fe cation</name>
        <dbReference type="ChEBI" id="CHEBI:24875"/>
    </ligand>
</feature>
<dbReference type="Pfam" id="PF00346">
    <property type="entry name" value="Complex1_49kDa"/>
    <property type="match status" value="2"/>
</dbReference>
<keyword evidence="3" id="KW-0460">Magnesium</keyword>
<dbReference type="GO" id="GO:0050136">
    <property type="term" value="F:NADH dehydrogenase (quinone) (non-electrogenic) activity"/>
    <property type="evidence" value="ECO:0007669"/>
    <property type="project" value="UniProtKB-EC"/>
</dbReference>
<dbReference type="PANTHER" id="PTHR43485:SF1">
    <property type="entry name" value="FORMATE HYDROGENLYASE SUBUNIT 5-RELATED"/>
    <property type="match status" value="1"/>
</dbReference>
<dbReference type="EC" id="1.6.5.9" evidence="6"/>
<dbReference type="InterPro" id="IPR001135">
    <property type="entry name" value="NADH_Q_OxRdtase_suD"/>
</dbReference>
<dbReference type="PANTHER" id="PTHR43485">
    <property type="entry name" value="HYDROGENASE-4 COMPONENT G"/>
    <property type="match status" value="1"/>
</dbReference>
<dbReference type="Proteomes" id="UP000186851">
    <property type="component" value="Chromosome"/>
</dbReference>
<dbReference type="GO" id="GO:0048038">
    <property type="term" value="F:quinone binding"/>
    <property type="evidence" value="ECO:0007669"/>
    <property type="project" value="InterPro"/>
</dbReference>
<dbReference type="GO" id="GO:0016151">
    <property type="term" value="F:nickel cation binding"/>
    <property type="evidence" value="ECO:0007669"/>
    <property type="project" value="InterPro"/>
</dbReference>
<evidence type="ECO:0000256" key="3">
    <source>
        <dbReference type="PIRSR" id="PIRSR601501-1"/>
    </source>
</evidence>
<feature type="binding site" evidence="3">
    <location>
        <position position="547"/>
    </location>
    <ligand>
        <name>Ni(2+)</name>
        <dbReference type="ChEBI" id="CHEBI:49786"/>
    </ligand>
</feature>
<dbReference type="AlphaFoldDB" id="A0AAF0D1L1"/>
<dbReference type="InterPro" id="IPR001501">
    <property type="entry name" value="Ni-dep_hyd_lsu"/>
</dbReference>
<sequence length="580" mass="66975">MTSKETPAAIEKFSLTDEVKLFLKEMLKENYIEEKQIHDRKYVIRTTPEYVKAIADYMIRRDGRLVHLTVSDEGVQGFEVQYHYGFDHIEKNTHFIIKVRIPREKPEIPSIAPITWQASWAEREMMDLLGVNFTGHPDPRHLFLPYEWPEEPESEKVDGFSLYTKRDKSAYYIRKELGKWVPLALSPADAKLTLLPIGPYHPMFIESEYFRVRVEGDEIVDVDMKTGFNHRGVMRLAEQRHYARIPFLVERVCGICSTTHATAYCNTVEAMLNIEIPDRAKYIRTIILELERLHSHLIWLGVAADLIGFKTLFMWALRDREHVLDLFEKLTGNRVHHDIVYLGGVRKDISEAHIPEILRRMEFVEESVKKYIDIAYDHPVVKARTMDVGRLTLSTAKDAGAVGPTARGSDWKIDARSSNPYAAYGPEYTTWDVITDSGGDVWSRLVVRLKEALVSCDIIRQSVERMKNTSPDLRVKPHLPEDGAEAVNKTEAPRGELYYYVKSNGTNIPHTVRIRTPSYRNDAVLPFMLRGYTLSDAPIIIGSIDPCFSCTDRMIRIEDLKTNQVRYERIGDLARKYRRV</sequence>
<gene>
    <name evidence="6" type="ORF">OdinLCB4_006030</name>
</gene>
<feature type="domain" description="NADH-quinone oxidoreductase subunit D" evidence="5">
    <location>
        <begin position="484"/>
        <end position="553"/>
    </location>
</feature>
<dbReference type="SUPFAM" id="SSF56762">
    <property type="entry name" value="HydB/Nqo4-like"/>
    <property type="match status" value="1"/>
</dbReference>
<reference evidence="6" key="2">
    <citation type="journal article" date="2022" name="Nat. Microbiol.">
        <title>A closed Candidatus Odinarchaeum chromosome exposes Asgard archaeal viruses.</title>
        <authorList>
            <person name="Tamarit D."/>
            <person name="Caceres E.F."/>
            <person name="Krupovic M."/>
            <person name="Nijland R."/>
            <person name="Eme L."/>
            <person name="Robinson N.P."/>
            <person name="Ettema T.J.G."/>
        </authorList>
    </citation>
    <scope>NUCLEOTIDE SEQUENCE</scope>
    <source>
        <strain evidence="6">LCB_4</strain>
    </source>
</reference>
<evidence type="ECO:0000259" key="4">
    <source>
        <dbReference type="Pfam" id="PF00329"/>
    </source>
</evidence>
<protein>
    <submittedName>
        <fullName evidence="6">NADH-quinone oxidoreductase subunit C</fullName>
        <ecNumber evidence="6">1.6.5.9</ecNumber>
    </submittedName>
</protein>
<evidence type="ECO:0000259" key="5">
    <source>
        <dbReference type="Pfam" id="PF00346"/>
    </source>
</evidence>
<feature type="domain" description="NADH:ubiquinone oxidoreductase 30kDa subunit" evidence="4">
    <location>
        <begin position="46"/>
        <end position="152"/>
    </location>
</feature>
<keyword evidence="2" id="KW-0520">NAD</keyword>
<evidence type="ECO:0000256" key="1">
    <source>
        <dbReference type="ARBA" id="ARBA00023002"/>
    </source>
</evidence>
<feature type="binding site" evidence="3">
    <location>
        <position position="253"/>
    </location>
    <ligand>
        <name>Ni(2+)</name>
        <dbReference type="ChEBI" id="CHEBI:49786"/>
    </ligand>
</feature>
<dbReference type="GO" id="GO:0051287">
    <property type="term" value="F:NAD binding"/>
    <property type="evidence" value="ECO:0007669"/>
    <property type="project" value="InterPro"/>
</dbReference>
<evidence type="ECO:0000256" key="2">
    <source>
        <dbReference type="ARBA" id="ARBA00023027"/>
    </source>
</evidence>
<keyword evidence="1 6" id="KW-0560">Oxidoreductase</keyword>
<keyword evidence="3" id="KW-0408">Iron</keyword>
<evidence type="ECO:0000313" key="6">
    <source>
        <dbReference type="EMBL" id="WEU40027.1"/>
    </source>
</evidence>
<dbReference type="InterPro" id="IPR052197">
    <property type="entry name" value="ComplexI_49kDa-like"/>
</dbReference>
<dbReference type="GO" id="GO:0008137">
    <property type="term" value="F:NADH dehydrogenase (ubiquinone) activity"/>
    <property type="evidence" value="ECO:0007669"/>
    <property type="project" value="InterPro"/>
</dbReference>
<comment type="cofactor">
    <cofactor evidence="3">
        <name>Fe cation</name>
        <dbReference type="ChEBI" id="CHEBI:24875"/>
    </cofactor>
</comment>
<name>A0AAF0D1L1_ODILC</name>
<keyword evidence="3" id="KW-0479">Metal-binding</keyword>
<accession>A0AAF0D1L1</accession>
<dbReference type="Pfam" id="PF00329">
    <property type="entry name" value="Complex1_30kDa"/>
    <property type="match status" value="1"/>
</dbReference>
<dbReference type="Gene3D" id="1.10.645.10">
    <property type="entry name" value="Cytochrome-c3 Hydrogenase, chain B"/>
    <property type="match status" value="1"/>
</dbReference>